<dbReference type="PANTHER" id="PTHR16133">
    <property type="entry name" value="SOLUTE CARRIER FAMILY 39 ZINC TRANSPORTER , MEMBER 9-RELATED"/>
    <property type="match status" value="1"/>
</dbReference>
<evidence type="ECO:0000256" key="8">
    <source>
        <dbReference type="SAM" id="Phobius"/>
    </source>
</evidence>
<keyword evidence="5" id="KW-0333">Golgi apparatus</keyword>
<protein>
    <recommendedName>
        <fullName evidence="11">Zinc/iron permease</fullName>
    </recommendedName>
</protein>
<dbReference type="OrthoDB" id="19859at2759"/>
<feature type="transmembrane region" description="Helical" evidence="8">
    <location>
        <begin position="323"/>
        <end position="340"/>
    </location>
</feature>
<feature type="compositionally biased region" description="Basic and acidic residues" evidence="7">
    <location>
        <begin position="98"/>
        <end position="113"/>
    </location>
</feature>
<name>A0A2B7Y4G1_POLH7</name>
<feature type="transmembrane region" description="Helical" evidence="8">
    <location>
        <begin position="150"/>
        <end position="168"/>
    </location>
</feature>
<feature type="transmembrane region" description="Helical" evidence="8">
    <location>
        <begin position="284"/>
        <end position="303"/>
    </location>
</feature>
<evidence type="ECO:0000256" key="1">
    <source>
        <dbReference type="ARBA" id="ARBA00004127"/>
    </source>
</evidence>
<evidence type="ECO:0000256" key="3">
    <source>
        <dbReference type="ARBA" id="ARBA00022692"/>
    </source>
</evidence>
<feature type="transmembrane region" description="Helical" evidence="8">
    <location>
        <begin position="35"/>
        <end position="55"/>
    </location>
</feature>
<dbReference type="GO" id="GO:0006829">
    <property type="term" value="P:zinc ion transport"/>
    <property type="evidence" value="ECO:0007669"/>
    <property type="project" value="InterPro"/>
</dbReference>
<dbReference type="GO" id="GO:0000139">
    <property type="term" value="C:Golgi membrane"/>
    <property type="evidence" value="ECO:0007669"/>
    <property type="project" value="UniProtKB-SubCell"/>
</dbReference>
<evidence type="ECO:0000256" key="7">
    <source>
        <dbReference type="SAM" id="MobiDB-lite"/>
    </source>
</evidence>
<evidence type="ECO:0000313" key="9">
    <source>
        <dbReference type="EMBL" id="PGH15738.1"/>
    </source>
</evidence>
<feature type="region of interest" description="Disordered" evidence="7">
    <location>
        <begin position="344"/>
        <end position="369"/>
    </location>
</feature>
<keyword evidence="6 8" id="KW-0472">Membrane</keyword>
<dbReference type="InterPro" id="IPR003689">
    <property type="entry name" value="ZIP"/>
</dbReference>
<dbReference type="InterPro" id="IPR045891">
    <property type="entry name" value="ZIP9"/>
</dbReference>
<keyword evidence="4 8" id="KW-1133">Transmembrane helix</keyword>
<dbReference type="STRING" id="1447883.A0A2B7Y4G1"/>
<comment type="caution">
    <text evidence="9">The sequence shown here is derived from an EMBL/GenBank/DDBJ whole genome shotgun (WGS) entry which is preliminary data.</text>
</comment>
<reference evidence="9" key="1">
    <citation type="submission" date="2017-10" db="EMBL/GenBank/DDBJ databases">
        <title>Comparative genomics in systemic dimorphic fungi from Ajellomycetaceae.</title>
        <authorList>
            <person name="Munoz J.F."/>
            <person name="Mcewen J.G."/>
            <person name="Clay O.K."/>
            <person name="Cuomo C.A."/>
        </authorList>
    </citation>
    <scope>NUCLEOTIDE SEQUENCE [LARGE SCALE GENOMIC DNA]</scope>
    <source>
        <strain evidence="9">UAMH7299</strain>
    </source>
</reference>
<accession>A0A2B7Y4G1</accession>
<evidence type="ECO:0000313" key="10">
    <source>
        <dbReference type="Proteomes" id="UP000224634"/>
    </source>
</evidence>
<evidence type="ECO:0000256" key="2">
    <source>
        <dbReference type="ARBA" id="ARBA00004394"/>
    </source>
</evidence>
<sequence>MEGLFTLLALSMVMAIVSFVVGSLPLTFSLSSSQLRLISALGMGLLVGTSLIVIIPEGVETLYSSSVSTSHQHRRRELTEHAIDVRWLHGPSINTLVVRDEPRDEPKDDKVEPPSEAEVPDSTNDSGESKSPPPSEKEELPVEEDEPGSPHAWIGVALISGFVVMYLIDKLPQFATSFSKTQQRPYHISLDNLSSGLGRGVSPARTGGLLDMGNSTRQTHSIATTTGLVFHSVADGVALGASTSSTSLTFIVFFAIMVHKAPAAFGLTSVLLKQGLSNRVARAHLAVFSLAAPAGALLTWLIAHTAMASYPGDEKGTQFRTGILLLFSAGTFLYVAMHAMQDSDAEPTRRDSQANGYIEGRESSSQRSQKSMRDLIASVVGMILPLFMQLGHAH</sequence>
<dbReference type="Proteomes" id="UP000224634">
    <property type="component" value="Unassembled WGS sequence"/>
</dbReference>
<dbReference type="EMBL" id="PDNA01000080">
    <property type="protein sequence ID" value="PGH15738.1"/>
    <property type="molecule type" value="Genomic_DNA"/>
</dbReference>
<keyword evidence="10" id="KW-1185">Reference proteome</keyword>
<evidence type="ECO:0000256" key="5">
    <source>
        <dbReference type="ARBA" id="ARBA00023034"/>
    </source>
</evidence>
<dbReference type="Pfam" id="PF02535">
    <property type="entry name" value="Zip"/>
    <property type="match status" value="1"/>
</dbReference>
<dbReference type="PANTHER" id="PTHR16133:SF0">
    <property type="entry name" value="ZINC_IRON REGULATED TRANSPORTER-RELATED PROTEIN 102B, ISOFORM E"/>
    <property type="match status" value="1"/>
</dbReference>
<evidence type="ECO:0000256" key="6">
    <source>
        <dbReference type="ARBA" id="ARBA00023136"/>
    </source>
</evidence>
<comment type="subcellular location">
    <subcellularLocation>
        <location evidence="1">Endomembrane system</location>
        <topology evidence="1">Multi-pass membrane protein</topology>
    </subcellularLocation>
    <subcellularLocation>
        <location evidence="2">Golgi apparatus membrane</location>
    </subcellularLocation>
</comment>
<dbReference type="GO" id="GO:0046873">
    <property type="term" value="F:metal ion transmembrane transporter activity"/>
    <property type="evidence" value="ECO:0007669"/>
    <property type="project" value="InterPro"/>
</dbReference>
<feature type="transmembrane region" description="Helical" evidence="8">
    <location>
        <begin position="375"/>
        <end position="393"/>
    </location>
</feature>
<feature type="transmembrane region" description="Helical" evidence="8">
    <location>
        <begin position="6"/>
        <end position="28"/>
    </location>
</feature>
<proteinExistence type="predicted"/>
<feature type="transmembrane region" description="Helical" evidence="8">
    <location>
        <begin position="248"/>
        <end position="272"/>
    </location>
</feature>
<organism evidence="9 10">
    <name type="scientific">Polytolypa hystricis (strain UAMH7299)</name>
    <dbReference type="NCBI Taxonomy" id="1447883"/>
    <lineage>
        <taxon>Eukaryota</taxon>
        <taxon>Fungi</taxon>
        <taxon>Dikarya</taxon>
        <taxon>Ascomycota</taxon>
        <taxon>Pezizomycotina</taxon>
        <taxon>Eurotiomycetes</taxon>
        <taxon>Eurotiomycetidae</taxon>
        <taxon>Onygenales</taxon>
        <taxon>Onygenales incertae sedis</taxon>
        <taxon>Polytolypa</taxon>
    </lineage>
</organism>
<gene>
    <name evidence="9" type="ORF">AJ80_05446</name>
</gene>
<evidence type="ECO:0008006" key="11">
    <source>
        <dbReference type="Google" id="ProtNLM"/>
    </source>
</evidence>
<feature type="region of interest" description="Disordered" evidence="7">
    <location>
        <begin position="97"/>
        <end position="148"/>
    </location>
</feature>
<keyword evidence="3 8" id="KW-0812">Transmembrane</keyword>
<dbReference type="AlphaFoldDB" id="A0A2B7Y4G1"/>
<evidence type="ECO:0000256" key="4">
    <source>
        <dbReference type="ARBA" id="ARBA00022989"/>
    </source>
</evidence>